<dbReference type="AlphaFoldDB" id="A0AAD6ZG15"/>
<proteinExistence type="predicted"/>
<reference evidence="1" key="1">
    <citation type="submission" date="2023-03" db="EMBL/GenBank/DDBJ databases">
        <title>Massive genome expansion in bonnet fungi (Mycena s.s.) driven by repeated elements and novel gene families across ecological guilds.</title>
        <authorList>
            <consortium name="Lawrence Berkeley National Laboratory"/>
            <person name="Harder C.B."/>
            <person name="Miyauchi S."/>
            <person name="Viragh M."/>
            <person name="Kuo A."/>
            <person name="Thoen E."/>
            <person name="Andreopoulos B."/>
            <person name="Lu D."/>
            <person name="Skrede I."/>
            <person name="Drula E."/>
            <person name="Henrissat B."/>
            <person name="Morin E."/>
            <person name="Kohler A."/>
            <person name="Barry K."/>
            <person name="LaButti K."/>
            <person name="Morin E."/>
            <person name="Salamov A."/>
            <person name="Lipzen A."/>
            <person name="Mereny Z."/>
            <person name="Hegedus B."/>
            <person name="Baldrian P."/>
            <person name="Stursova M."/>
            <person name="Weitz H."/>
            <person name="Taylor A."/>
            <person name="Grigoriev I.V."/>
            <person name="Nagy L.G."/>
            <person name="Martin F."/>
            <person name="Kauserud H."/>
        </authorList>
    </citation>
    <scope>NUCLEOTIDE SEQUENCE</scope>
    <source>
        <strain evidence="1">CBHHK002</strain>
    </source>
</reference>
<protein>
    <submittedName>
        <fullName evidence="1">Uncharacterized protein</fullName>
    </submittedName>
</protein>
<dbReference type="EMBL" id="JARIHO010000052">
    <property type="protein sequence ID" value="KAJ7321060.1"/>
    <property type="molecule type" value="Genomic_DNA"/>
</dbReference>
<name>A0AAD6ZG15_9AGAR</name>
<keyword evidence="2" id="KW-1185">Reference proteome</keyword>
<gene>
    <name evidence="1" type="ORF">DFH08DRAFT_889888</name>
</gene>
<evidence type="ECO:0000313" key="1">
    <source>
        <dbReference type="EMBL" id="KAJ7321060.1"/>
    </source>
</evidence>
<comment type="caution">
    <text evidence="1">The sequence shown here is derived from an EMBL/GenBank/DDBJ whole genome shotgun (WGS) entry which is preliminary data.</text>
</comment>
<sequence length="210" mass="23707">MAVYNRRRREDMINRYMDLLLKCPGTMDLVLDFTDFDFDDLDLLGAMQQMRLQRLAINVPLAISTWKLAGLHDPSLLSLTHLDLYQEEAAQQYWCGLATLPALMRLALLPSVATAILATIVTECTRLELVIVMAYSWMAASDNTNLVSTVTDPRVVTMTMEGTHKTDWELGVSGGDDFWARAIAFDNRKRSGEIDRDCYVLDETPTTQPP</sequence>
<evidence type="ECO:0000313" key="2">
    <source>
        <dbReference type="Proteomes" id="UP001218218"/>
    </source>
</evidence>
<accession>A0AAD6ZG15</accession>
<organism evidence="1 2">
    <name type="scientific">Mycena albidolilacea</name>
    <dbReference type="NCBI Taxonomy" id="1033008"/>
    <lineage>
        <taxon>Eukaryota</taxon>
        <taxon>Fungi</taxon>
        <taxon>Dikarya</taxon>
        <taxon>Basidiomycota</taxon>
        <taxon>Agaricomycotina</taxon>
        <taxon>Agaricomycetes</taxon>
        <taxon>Agaricomycetidae</taxon>
        <taxon>Agaricales</taxon>
        <taxon>Marasmiineae</taxon>
        <taxon>Mycenaceae</taxon>
        <taxon>Mycena</taxon>
    </lineage>
</organism>
<dbReference type="Proteomes" id="UP001218218">
    <property type="component" value="Unassembled WGS sequence"/>
</dbReference>